<feature type="domain" description="GH16" evidence="2">
    <location>
        <begin position="28"/>
        <end position="301"/>
    </location>
</feature>
<name>A0A094SHD6_9ZZZZ</name>
<comment type="caution">
    <text evidence="3">The sequence shown here is derived from an EMBL/GenBank/DDBJ whole genome shotgun (WGS) entry which is preliminary data.</text>
</comment>
<dbReference type="InterPro" id="IPR013320">
    <property type="entry name" value="ConA-like_dom_sf"/>
</dbReference>
<dbReference type="InterPro" id="IPR000757">
    <property type="entry name" value="Beta-glucanase-like"/>
</dbReference>
<sequence>MNTAKSLPRANVIFLLIGTLILTISVIAPSKAAPNSAPKILKLLWSDEFNGKKGALPSSKNWDYDIGNGYGWGNAELEYYTDKPANISTDGKGKLVITANRISDQSGMAVNSTPEIERILQSCDECQFTSAKIKTSRKLSFQYGRIEARMKVAPGEGTWPAFWMLGTDLLDGNPWPECGEIDIIETRGVEPNMASGVLHGPGFGKGGGVGGTYQNPTPLSDAYHVYAVEWKKNKVDFYLDDRLIASETPSSFAPGRWVFNHKFFLILNLAMGGEFGGDIDPNLMQTQLFVDYIRYYSIDGVGKLTKQ</sequence>
<dbReference type="GO" id="GO:0005975">
    <property type="term" value="P:carbohydrate metabolic process"/>
    <property type="evidence" value="ECO:0007669"/>
    <property type="project" value="InterPro"/>
</dbReference>
<dbReference type="EMBL" id="JNSK01000036">
    <property type="protein sequence ID" value="KGA17778.1"/>
    <property type="molecule type" value="Genomic_DNA"/>
</dbReference>
<accession>A0A094SHD6</accession>
<dbReference type="Gene3D" id="2.60.120.200">
    <property type="match status" value="1"/>
</dbReference>
<dbReference type="PANTHER" id="PTHR10963">
    <property type="entry name" value="GLYCOSYL HYDROLASE-RELATED"/>
    <property type="match status" value="1"/>
</dbReference>
<evidence type="ECO:0000259" key="2">
    <source>
        <dbReference type="PROSITE" id="PS51762"/>
    </source>
</evidence>
<organism evidence="3">
    <name type="scientific">freshwater metagenome</name>
    <dbReference type="NCBI Taxonomy" id="449393"/>
    <lineage>
        <taxon>unclassified sequences</taxon>
        <taxon>metagenomes</taxon>
        <taxon>ecological metagenomes</taxon>
    </lineage>
</organism>
<proteinExistence type="inferred from homology"/>
<evidence type="ECO:0000256" key="1">
    <source>
        <dbReference type="ARBA" id="ARBA00006865"/>
    </source>
</evidence>
<dbReference type="InterPro" id="IPR050546">
    <property type="entry name" value="Glycosyl_Hydrlase_16"/>
</dbReference>
<dbReference type="PANTHER" id="PTHR10963:SF55">
    <property type="entry name" value="GLYCOSIDE HYDROLASE FAMILY 16 PROTEIN"/>
    <property type="match status" value="1"/>
</dbReference>
<protein>
    <recommendedName>
        <fullName evidence="2">GH16 domain-containing protein</fullName>
    </recommendedName>
</protein>
<dbReference type="CDD" id="cd08023">
    <property type="entry name" value="GH16_laminarinase_like"/>
    <property type="match status" value="1"/>
</dbReference>
<dbReference type="SUPFAM" id="SSF49899">
    <property type="entry name" value="Concanavalin A-like lectins/glucanases"/>
    <property type="match status" value="1"/>
</dbReference>
<comment type="similarity">
    <text evidence="1">Belongs to the glycosyl hydrolase 16 family.</text>
</comment>
<dbReference type="AlphaFoldDB" id="A0A094SHD6"/>
<dbReference type="PROSITE" id="PS51762">
    <property type="entry name" value="GH16_2"/>
    <property type="match status" value="1"/>
</dbReference>
<evidence type="ECO:0000313" key="3">
    <source>
        <dbReference type="EMBL" id="KGA17778.1"/>
    </source>
</evidence>
<gene>
    <name evidence="3" type="ORF">GM50_10660</name>
</gene>
<dbReference type="Pfam" id="PF00722">
    <property type="entry name" value="Glyco_hydro_16"/>
    <property type="match status" value="1"/>
</dbReference>
<reference evidence="3" key="1">
    <citation type="submission" date="2014-05" db="EMBL/GenBank/DDBJ databases">
        <title>Key roles for freshwater Actinobacteria revealed by deep metagenomic sequencing.</title>
        <authorList>
            <person name="Ghai R."/>
            <person name="Mizuno C.M."/>
            <person name="Picazo A."/>
            <person name="Camacho A."/>
            <person name="Rodriguez-Valera F."/>
        </authorList>
    </citation>
    <scope>NUCLEOTIDE SEQUENCE</scope>
</reference>
<dbReference type="GO" id="GO:0004553">
    <property type="term" value="F:hydrolase activity, hydrolyzing O-glycosyl compounds"/>
    <property type="evidence" value="ECO:0007669"/>
    <property type="project" value="InterPro"/>
</dbReference>